<evidence type="ECO:0000313" key="2">
    <source>
        <dbReference type="EMBL" id="CAD77516.1"/>
    </source>
</evidence>
<dbReference type="EnsemblBacteria" id="CAD77516">
    <property type="protein sequence ID" value="CAD77516"/>
    <property type="gene ID" value="RB12319"/>
</dbReference>
<dbReference type="Proteomes" id="UP000001025">
    <property type="component" value="Chromosome"/>
</dbReference>
<keyword evidence="3" id="KW-1185">Reference proteome</keyword>
<protein>
    <submittedName>
        <fullName evidence="2">Uncharacterized protein</fullName>
    </submittedName>
</protein>
<dbReference type="InParanoid" id="Q7UIU6"/>
<sequence>MIHRTTRREKEGRLPKRSSASLTVHRNQHQLFNEVGQTTLASLSLTARIEQSSARTLLVEKRLDFLMHFLRRPNDQCALLRIGSHRGVSTASFPVLWQDLILHCLHDQVRSKGSVFGPRRQIMKPIDIGKGCSWIDQDLSIRCIRRHSRIGCHCHSGQHQTQQQGTALQTHCSILLSCVCLLLNART</sequence>
<evidence type="ECO:0000313" key="3">
    <source>
        <dbReference type="Proteomes" id="UP000001025"/>
    </source>
</evidence>
<reference evidence="2 3" key="1">
    <citation type="journal article" date="2003" name="Proc. Natl. Acad. Sci. U.S.A.">
        <title>Complete genome sequence of the marine planctomycete Pirellula sp. strain 1.</title>
        <authorList>
            <person name="Gloeckner F.O."/>
            <person name="Kube M."/>
            <person name="Bauer M."/>
            <person name="Teeling H."/>
            <person name="Lombardot T."/>
            <person name="Ludwig W."/>
            <person name="Gade D."/>
            <person name="Beck A."/>
            <person name="Borzym K."/>
            <person name="Heitmann K."/>
            <person name="Rabus R."/>
            <person name="Schlesner H."/>
            <person name="Amann R."/>
            <person name="Reinhardt R."/>
        </authorList>
    </citation>
    <scope>NUCLEOTIDE SEQUENCE [LARGE SCALE GENOMIC DNA]</scope>
    <source>
        <strain evidence="3">DSM 10527 / NCIMB 13988 / SH1</strain>
    </source>
</reference>
<dbReference type="HOGENOM" id="CLU_1446584_0_0_0"/>
<proteinExistence type="predicted"/>
<name>Q7UIU6_RHOBA</name>
<dbReference type="KEGG" id="rba:RB12319"/>
<dbReference type="EMBL" id="BX294154">
    <property type="protein sequence ID" value="CAD77516.1"/>
    <property type="molecule type" value="Genomic_DNA"/>
</dbReference>
<feature type="region of interest" description="Disordered" evidence="1">
    <location>
        <begin position="1"/>
        <end position="20"/>
    </location>
</feature>
<gene>
    <name evidence="2" type="ordered locus">RB12319</name>
</gene>
<organism evidence="2 3">
    <name type="scientific">Rhodopirellula baltica (strain DSM 10527 / NCIMB 13988 / SH1)</name>
    <dbReference type="NCBI Taxonomy" id="243090"/>
    <lineage>
        <taxon>Bacteria</taxon>
        <taxon>Pseudomonadati</taxon>
        <taxon>Planctomycetota</taxon>
        <taxon>Planctomycetia</taxon>
        <taxon>Pirellulales</taxon>
        <taxon>Pirellulaceae</taxon>
        <taxon>Rhodopirellula</taxon>
    </lineage>
</organism>
<accession>Q7UIU6</accession>
<dbReference type="AlphaFoldDB" id="Q7UIU6"/>
<evidence type="ECO:0000256" key="1">
    <source>
        <dbReference type="SAM" id="MobiDB-lite"/>
    </source>
</evidence>